<evidence type="ECO:0000259" key="15">
    <source>
        <dbReference type="SMART" id="SM00484"/>
    </source>
</evidence>
<dbReference type="InterPro" id="IPR036279">
    <property type="entry name" value="5-3_exonuclease_C_sf"/>
</dbReference>
<evidence type="ECO:0000256" key="14">
    <source>
        <dbReference type="SAM" id="MobiDB-lite"/>
    </source>
</evidence>
<feature type="compositionally biased region" description="Basic and acidic residues" evidence="14">
    <location>
        <begin position="1017"/>
        <end position="1032"/>
    </location>
</feature>
<dbReference type="GO" id="GO:0000400">
    <property type="term" value="F:four-way junction DNA binding"/>
    <property type="evidence" value="ECO:0007669"/>
    <property type="project" value="UniProtKB-ARBA"/>
</dbReference>
<dbReference type="GO" id="GO:0006289">
    <property type="term" value="P:nucleotide-excision repair"/>
    <property type="evidence" value="ECO:0007669"/>
    <property type="project" value="InterPro"/>
</dbReference>
<dbReference type="InterPro" id="IPR001044">
    <property type="entry name" value="XPG/Rad2_eukaryotes"/>
</dbReference>
<comment type="similarity">
    <text evidence="3">Belongs to the XPG/RAD2 endonuclease family. XPG subfamily.</text>
</comment>
<feature type="domain" description="XPG N-terminal" evidence="16">
    <location>
        <begin position="17"/>
        <end position="106"/>
    </location>
</feature>
<dbReference type="GO" id="GO:0017108">
    <property type="term" value="F:5'-flap endonuclease activity"/>
    <property type="evidence" value="ECO:0007669"/>
    <property type="project" value="UniProtKB-ARBA"/>
</dbReference>
<dbReference type="FunFam" id="1.10.150.20:FF:000030">
    <property type="entry name" value="Flap endonuclease GEN-like 1"/>
    <property type="match status" value="1"/>
</dbReference>
<keyword evidence="7" id="KW-0227">DNA damage</keyword>
<keyword evidence="4" id="KW-0540">Nuclease</keyword>
<dbReference type="GO" id="GO:0005634">
    <property type="term" value="C:nucleus"/>
    <property type="evidence" value="ECO:0007669"/>
    <property type="project" value="UniProtKB-SubCell"/>
</dbReference>
<dbReference type="SMART" id="SM00279">
    <property type="entry name" value="HhH2"/>
    <property type="match status" value="1"/>
</dbReference>
<comment type="caution">
    <text evidence="17">The sequence shown here is derived from an EMBL/GenBank/DDBJ whole genome shotgun (WGS) entry which is preliminary data.</text>
</comment>
<evidence type="ECO:0000256" key="4">
    <source>
        <dbReference type="ARBA" id="ARBA00022722"/>
    </source>
</evidence>
<comment type="similarity">
    <text evidence="12">Belongs to the XPG/RAD2 endonuclease family. GEN subfamily.</text>
</comment>
<proteinExistence type="inferred from homology"/>
<dbReference type="InterPro" id="IPR006085">
    <property type="entry name" value="XPG_DNA_repair_N"/>
</dbReference>
<dbReference type="InterPro" id="IPR019974">
    <property type="entry name" value="XPG_CS"/>
</dbReference>
<dbReference type="PANTHER" id="PTHR16171">
    <property type="entry name" value="DNA REPAIR PROTEIN COMPLEMENTING XP-G CELLS-RELATED"/>
    <property type="match status" value="1"/>
</dbReference>
<feature type="region of interest" description="Disordered" evidence="14">
    <location>
        <begin position="603"/>
        <end position="624"/>
    </location>
</feature>
<feature type="compositionally biased region" description="Basic and acidic residues" evidence="14">
    <location>
        <begin position="428"/>
        <end position="443"/>
    </location>
</feature>
<keyword evidence="5" id="KW-0479">Metal-binding</keyword>
<evidence type="ECO:0000256" key="8">
    <source>
        <dbReference type="ARBA" id="ARBA00022801"/>
    </source>
</evidence>
<keyword evidence="10" id="KW-0234">DNA repair</keyword>
<keyword evidence="9" id="KW-0460">Magnesium</keyword>
<reference evidence="17" key="1">
    <citation type="submission" date="2019-08" db="EMBL/GenBank/DDBJ databases">
        <title>The improved chromosome-level genome for the pearl oyster Pinctada fucata martensii using PacBio sequencing and Hi-C.</title>
        <authorList>
            <person name="Zheng Z."/>
        </authorList>
    </citation>
    <scope>NUCLEOTIDE SEQUENCE</scope>
    <source>
        <strain evidence="17">ZZ-2019</strain>
        <tissue evidence="17">Adductor muscle</tissue>
    </source>
</reference>
<dbReference type="SMART" id="SM00484">
    <property type="entry name" value="XPGI"/>
    <property type="match status" value="1"/>
</dbReference>
<evidence type="ECO:0000259" key="16">
    <source>
        <dbReference type="SMART" id="SM00485"/>
    </source>
</evidence>
<evidence type="ECO:0000256" key="11">
    <source>
        <dbReference type="ARBA" id="ARBA00023242"/>
    </source>
</evidence>
<dbReference type="Gene3D" id="3.40.50.1010">
    <property type="entry name" value="5'-nuclease"/>
    <property type="match status" value="2"/>
</dbReference>
<dbReference type="GO" id="GO:0046872">
    <property type="term" value="F:metal ion binding"/>
    <property type="evidence" value="ECO:0007669"/>
    <property type="project" value="UniProtKB-KW"/>
</dbReference>
<evidence type="ECO:0000256" key="3">
    <source>
        <dbReference type="ARBA" id="ARBA00005283"/>
    </source>
</evidence>
<dbReference type="CDD" id="cd09904">
    <property type="entry name" value="H3TH_XPG"/>
    <property type="match status" value="1"/>
</dbReference>
<dbReference type="FunFam" id="3.40.50.1010:FF:000122">
    <property type="entry name" value="DNA repair enzyme"/>
    <property type="match status" value="1"/>
</dbReference>
<evidence type="ECO:0000256" key="6">
    <source>
        <dbReference type="ARBA" id="ARBA00022759"/>
    </source>
</evidence>
<dbReference type="InterPro" id="IPR006084">
    <property type="entry name" value="XPG/Rad2"/>
</dbReference>
<evidence type="ECO:0000313" key="18">
    <source>
        <dbReference type="Proteomes" id="UP001186944"/>
    </source>
</evidence>
<dbReference type="PRINTS" id="PR00853">
    <property type="entry name" value="XPGRADSUPER"/>
</dbReference>
<protein>
    <submittedName>
        <fullName evidence="17">Uncharacterized protein</fullName>
    </submittedName>
</protein>
<evidence type="ECO:0000256" key="7">
    <source>
        <dbReference type="ARBA" id="ARBA00022763"/>
    </source>
</evidence>
<gene>
    <name evidence="17" type="ORF">FSP39_017483</name>
</gene>
<dbReference type="SUPFAM" id="SSF88723">
    <property type="entry name" value="PIN domain-like"/>
    <property type="match status" value="1"/>
</dbReference>
<name>A0AA88YFI1_PINIB</name>
<comment type="cofactor">
    <cofactor evidence="1">
        <name>Mg(2+)</name>
        <dbReference type="ChEBI" id="CHEBI:18420"/>
    </cofactor>
</comment>
<feature type="coiled-coil region" evidence="13">
    <location>
        <begin position="637"/>
        <end position="675"/>
    </location>
</feature>
<dbReference type="Gene3D" id="1.10.150.20">
    <property type="entry name" value="5' to 3' exonuclease, C-terminal subdomain"/>
    <property type="match status" value="1"/>
</dbReference>
<dbReference type="InterPro" id="IPR006086">
    <property type="entry name" value="XPG-I_dom"/>
</dbReference>
<keyword evidence="13" id="KW-0175">Coiled coil</keyword>
<feature type="compositionally biased region" description="Basic and acidic residues" evidence="14">
    <location>
        <begin position="366"/>
        <end position="380"/>
    </location>
</feature>
<dbReference type="Proteomes" id="UP001186944">
    <property type="component" value="Unassembled WGS sequence"/>
</dbReference>
<dbReference type="PRINTS" id="PR00066">
    <property type="entry name" value="XRODRMPGMNTG"/>
</dbReference>
<dbReference type="CDD" id="cd09868">
    <property type="entry name" value="PIN_XPG_RAD2"/>
    <property type="match status" value="2"/>
</dbReference>
<sequence length="1069" mass="119515">MYLTENSVHTNKDATGGIRVSQTQALFIMLFNLDTLLDVSIWLHQAVKGMRDKDGSPLPNAHLHVLFSRVCKLLYYRIKPVFVFDGGVPTLKKQTMAARRERKEFAEVESDKASKKLLDNLMKSHAIKEVLGENQPGTSSPGKSSVTTKNKADLFMLPPLPENFQSVEEDDIQNPWTMKDSHRQFIQEKYQDVSDIDIDSEEFHGLPAEIQHEILTELKERGKRLSRLNYVMPEDSKDFSSFQVSKLLKQSGLTNRLDKVVKVMNSGSSKDLTVGLEEDLSSADVHTQRVMSDESSHIILIKGLSTKKRQEELAKLEEESIKSRNDCIVVGESVESDDKERLSENNVDRLMIDSDADEEIDAEIKRTSSRNKNEVVKIESSESSDSSESVPRIQSKKRKHVIDVDLTVADNNAITGVDSCVIDITSEKRESRGANASREKVKVGSEQNKASSDIIDIDDRSSSPVLIINENSDDSNRNVMADSKASPRSDIRSGRDSPPAKLKKYDRENILGTEMEKSAMSGEVITIDEGTDMKDITGANTVSRDTEKSNNSEDEGFVEVTIDTTNIKEDELFPAEMFSMKNEDTKKTEVKDLKDASLSVTVNTPPADTILPTNSTPQDETLPSEDNVSMSDNFTEKNSLVNQYKAITEELEDYHEQLETETRSLQEERGKQERLATSITDQMYTEAQELLRLFGIPYVISPMEAEAQCAQLDDLDLTEGTITDDSDIWLFGGRRVYKNFFNQGQHVELYTQSGIDSQLGLNREIFINLALLCGSDYTEGIRGVGPVTALEILSEFPGTDIESLVAFKSWWLDINKRKKHPPISKLKTKLKSLDIGEGFPSPAVVEAYLHPTVDPSDDPFFWAIPDLDLLREFTNSKLGWSKVKTDEQLLPVIKKLRERQSQMKINNYFQPENFIEPKKVTSVRVQRALRKIGDPSSADSVKVSTDNSYTSVSVSKVGKALSSIRGKRPVKKGAASRGRRSKNVMLIQEEVNLSESSSCDEDDKLLANLDYESWIIEDRNSKSKSNTKDQKGGKVGKGKGGKGGKGKNKSSVGVKSKKPHRKVLSSDSD</sequence>
<evidence type="ECO:0000256" key="5">
    <source>
        <dbReference type="ARBA" id="ARBA00022723"/>
    </source>
</evidence>
<accession>A0AA88YFI1</accession>
<dbReference type="SMART" id="SM00485">
    <property type="entry name" value="XPGN"/>
    <property type="match status" value="1"/>
</dbReference>
<feature type="region of interest" description="Disordered" evidence="14">
    <location>
        <begin position="428"/>
        <end position="504"/>
    </location>
</feature>
<dbReference type="PROSITE" id="PS00841">
    <property type="entry name" value="XPG_1"/>
    <property type="match status" value="1"/>
</dbReference>
<feature type="region of interest" description="Disordered" evidence="14">
    <location>
        <begin position="527"/>
        <end position="555"/>
    </location>
</feature>
<dbReference type="Pfam" id="PF00867">
    <property type="entry name" value="XPG_I"/>
    <property type="match status" value="1"/>
</dbReference>
<evidence type="ECO:0000256" key="2">
    <source>
        <dbReference type="ARBA" id="ARBA00004123"/>
    </source>
</evidence>
<keyword evidence="11" id="KW-0539">Nucleus</keyword>
<dbReference type="EMBL" id="VSWD01000008">
    <property type="protein sequence ID" value="KAK3095676.1"/>
    <property type="molecule type" value="Genomic_DNA"/>
</dbReference>
<feature type="region of interest" description="Disordered" evidence="14">
    <location>
        <begin position="1017"/>
        <end position="1069"/>
    </location>
</feature>
<dbReference type="InterPro" id="IPR008918">
    <property type="entry name" value="HhH2"/>
</dbReference>
<feature type="domain" description="XPG-I" evidence="15">
    <location>
        <begin position="692"/>
        <end position="761"/>
    </location>
</feature>
<dbReference type="Pfam" id="PF00752">
    <property type="entry name" value="XPG_N"/>
    <property type="match status" value="1"/>
</dbReference>
<feature type="compositionally biased region" description="Basic residues" evidence="14">
    <location>
        <begin position="1034"/>
        <end position="1048"/>
    </location>
</feature>
<dbReference type="SUPFAM" id="SSF47807">
    <property type="entry name" value="5' to 3' exonuclease, C-terminal subdomain"/>
    <property type="match status" value="1"/>
</dbReference>
<dbReference type="InterPro" id="IPR029060">
    <property type="entry name" value="PIN-like_dom_sf"/>
</dbReference>
<evidence type="ECO:0000256" key="10">
    <source>
        <dbReference type="ARBA" id="ARBA00023204"/>
    </source>
</evidence>
<evidence type="ECO:0000313" key="17">
    <source>
        <dbReference type="EMBL" id="KAK3095676.1"/>
    </source>
</evidence>
<evidence type="ECO:0000256" key="13">
    <source>
        <dbReference type="SAM" id="Coils"/>
    </source>
</evidence>
<dbReference type="AlphaFoldDB" id="A0AA88YFI1"/>
<keyword evidence="6" id="KW-0255">Endonuclease</keyword>
<evidence type="ECO:0000256" key="12">
    <source>
        <dbReference type="ARBA" id="ARBA00038112"/>
    </source>
</evidence>
<dbReference type="GO" id="GO:0008821">
    <property type="term" value="F:crossover junction DNA endonuclease activity"/>
    <property type="evidence" value="ECO:0007669"/>
    <property type="project" value="UniProtKB-ARBA"/>
</dbReference>
<keyword evidence="8" id="KW-0378">Hydrolase</keyword>
<evidence type="ECO:0000256" key="9">
    <source>
        <dbReference type="ARBA" id="ARBA00022842"/>
    </source>
</evidence>
<dbReference type="GO" id="GO:0003697">
    <property type="term" value="F:single-stranded DNA binding"/>
    <property type="evidence" value="ECO:0007669"/>
    <property type="project" value="InterPro"/>
</dbReference>
<comment type="subcellular location">
    <subcellularLocation>
        <location evidence="2">Nucleus</location>
    </subcellularLocation>
</comment>
<feature type="compositionally biased region" description="Basic and acidic residues" evidence="14">
    <location>
        <begin position="485"/>
        <end position="495"/>
    </location>
</feature>
<keyword evidence="18" id="KW-1185">Reference proteome</keyword>
<feature type="region of interest" description="Disordered" evidence="14">
    <location>
        <begin position="366"/>
        <end position="397"/>
    </location>
</feature>
<organism evidence="17 18">
    <name type="scientific">Pinctada imbricata</name>
    <name type="common">Atlantic pearl-oyster</name>
    <name type="synonym">Pinctada martensii</name>
    <dbReference type="NCBI Taxonomy" id="66713"/>
    <lineage>
        <taxon>Eukaryota</taxon>
        <taxon>Metazoa</taxon>
        <taxon>Spiralia</taxon>
        <taxon>Lophotrochozoa</taxon>
        <taxon>Mollusca</taxon>
        <taxon>Bivalvia</taxon>
        <taxon>Autobranchia</taxon>
        <taxon>Pteriomorphia</taxon>
        <taxon>Pterioida</taxon>
        <taxon>Pterioidea</taxon>
        <taxon>Pteriidae</taxon>
        <taxon>Pinctada</taxon>
    </lineage>
</organism>
<evidence type="ECO:0000256" key="1">
    <source>
        <dbReference type="ARBA" id="ARBA00001946"/>
    </source>
</evidence>
<dbReference type="PANTHER" id="PTHR16171:SF7">
    <property type="entry name" value="DNA REPAIR PROTEIN RAD2"/>
    <property type="match status" value="1"/>
</dbReference>